<dbReference type="InterPro" id="IPR059177">
    <property type="entry name" value="GH29D-like_dom"/>
</dbReference>
<evidence type="ECO:0000259" key="3">
    <source>
        <dbReference type="Pfam" id="PF13290"/>
    </source>
</evidence>
<dbReference type="Proteomes" id="UP001287282">
    <property type="component" value="Unassembled WGS sequence"/>
</dbReference>
<dbReference type="Pfam" id="PF12799">
    <property type="entry name" value="LRR_4"/>
    <property type="match status" value="2"/>
</dbReference>
<gene>
    <name evidence="4" type="ORF">RYX56_08125</name>
</gene>
<protein>
    <submittedName>
        <fullName evidence="4">Chitobiase/beta-hexosaminidase C-terminal domain-containing protein</fullName>
    </submittedName>
</protein>
<dbReference type="InterPro" id="IPR003591">
    <property type="entry name" value="Leu-rich_rpt_typical-subtyp"/>
</dbReference>
<keyword evidence="1" id="KW-0433">Leucine-rich repeat</keyword>
<dbReference type="Pfam" id="PF13290">
    <property type="entry name" value="CHB_HEX_C_1"/>
    <property type="match status" value="1"/>
</dbReference>
<keyword evidence="5" id="KW-1185">Reference proteome</keyword>
<dbReference type="PANTHER" id="PTHR46652">
    <property type="entry name" value="LEUCINE-RICH REPEAT AND IQ DOMAIN-CONTAINING PROTEIN 1-RELATED"/>
    <property type="match status" value="1"/>
</dbReference>
<dbReference type="Gene3D" id="3.80.10.10">
    <property type="entry name" value="Ribonuclease Inhibitor"/>
    <property type="match status" value="1"/>
</dbReference>
<dbReference type="SMART" id="SM00364">
    <property type="entry name" value="LRR_BAC"/>
    <property type="match status" value="6"/>
</dbReference>
<dbReference type="InterPro" id="IPR001611">
    <property type="entry name" value="Leu-rich_rpt"/>
</dbReference>
<comment type="caution">
    <text evidence="4">The sequence shown here is derived from an EMBL/GenBank/DDBJ whole genome shotgun (WGS) entry which is preliminary data.</text>
</comment>
<evidence type="ECO:0000313" key="4">
    <source>
        <dbReference type="EMBL" id="MDV2684334.1"/>
    </source>
</evidence>
<reference evidence="4 5" key="1">
    <citation type="submission" date="2023-10" db="EMBL/GenBank/DDBJ databases">
        <title>Screening of Alkalihalobacillus lindianensis BZ-TG-R113 and Its Alleviation of Salt Stress on Rapeseed Growth.</title>
        <authorList>
            <person name="Zhao B."/>
            <person name="Guo T."/>
        </authorList>
    </citation>
    <scope>NUCLEOTIDE SEQUENCE [LARGE SCALE GENOMIC DNA]</scope>
    <source>
        <strain evidence="4 5">BZ-TG-R113</strain>
    </source>
</reference>
<dbReference type="Pfam" id="PF08757">
    <property type="entry name" value="CotH"/>
    <property type="match status" value="1"/>
</dbReference>
<dbReference type="SMART" id="SM00369">
    <property type="entry name" value="LRR_TYP"/>
    <property type="match status" value="3"/>
</dbReference>
<dbReference type="PROSITE" id="PS51450">
    <property type="entry name" value="LRR"/>
    <property type="match status" value="6"/>
</dbReference>
<evidence type="ECO:0000313" key="5">
    <source>
        <dbReference type="Proteomes" id="UP001287282"/>
    </source>
</evidence>
<organism evidence="4 5">
    <name type="scientific">Alkalihalophilus lindianensis</name>
    <dbReference type="NCBI Taxonomy" id="1630542"/>
    <lineage>
        <taxon>Bacteria</taxon>
        <taxon>Bacillati</taxon>
        <taxon>Bacillota</taxon>
        <taxon>Bacilli</taxon>
        <taxon>Bacillales</taxon>
        <taxon>Bacillaceae</taxon>
        <taxon>Alkalihalophilus</taxon>
    </lineage>
</organism>
<dbReference type="InterPro" id="IPR025875">
    <property type="entry name" value="Leu-rich_rpt_4"/>
</dbReference>
<proteinExistence type="predicted"/>
<dbReference type="RefSeq" id="WP_317121571.1">
    <property type="nucleotide sequence ID" value="NZ_JAWJBA010000002.1"/>
</dbReference>
<dbReference type="SMART" id="SM00365">
    <property type="entry name" value="LRR_SD22"/>
    <property type="match status" value="4"/>
</dbReference>
<evidence type="ECO:0000256" key="1">
    <source>
        <dbReference type="ARBA" id="ARBA00022614"/>
    </source>
</evidence>
<dbReference type="PANTHER" id="PTHR46652:SF3">
    <property type="entry name" value="LEUCINE-RICH REPEAT-CONTAINING PROTEIN 9"/>
    <property type="match status" value="1"/>
</dbReference>
<dbReference type="InterPro" id="IPR032675">
    <property type="entry name" value="LRR_dom_sf"/>
</dbReference>
<dbReference type="SUPFAM" id="SSF52058">
    <property type="entry name" value="L domain-like"/>
    <property type="match status" value="1"/>
</dbReference>
<feature type="domain" description="GH29D-like beta-sandwich" evidence="3">
    <location>
        <begin position="257"/>
        <end position="314"/>
    </location>
</feature>
<accession>A0ABU3X8X3</accession>
<name>A0ABU3X8X3_9BACI</name>
<sequence>MKRKSWVAAIGLAVVVSIGWLVAYSLTTDTRVEFADNQLELAVQAELQLDRPIREQDLASMTALSLRGRGVENLEDLHYFPNLRQLNIRDNSISDLTPLKYTPQLQRLNAQNNRISDLSQLPQLTQLRELNVEDNLLVSLEGVEQLTSLVDLNVRDNQIVDLSPLSDLEYLEILNLRDNQIEELSPLETFANLKDLNVRNNQIESFKALENLPLLQDRLYVEGNPYENDPVLDGLYHRVNDIDFTDPTLRVIASQDSGFVEGAFDLSLSSQREGLIRYTLDGSEPTTSSEAYRSPVTISEDTVIRAKLFLPNGDVGETLTRTYYFDENTASVHPTLSLVMNPAHLYGEERGILANENRTMKGLDWEREVALDYFKPGEGEEPSFSQSAGIRVYNRDKTNYEYPSLMLLSDREYGVSSFQFELFQAYDPSHQRPIIIHHNTMLSEESMMSRALYIVSGASQGLESSPIEAVNVYMNGEKWGLFLTTAGYNSAYLASIVEGDKREIEIVEGNGTLLEGEGQALKQLISILDNEPQINSIEEVLDVENFFHFMIHQAYYGKKDLSESRLWYSPEKGWRWLNDQAYMSFNPEEDVLEAWLNDEAYQNILAIRIFNLLMEDEGHRESFVKMYMSYLETIYDETQQQSLLDEWQNAIKSELPPADQLEWEQEYAERENFIQNRSDYILDELNTLF</sequence>
<dbReference type="InterPro" id="IPR014867">
    <property type="entry name" value="Spore_coat_CotH_CotH2/3/7"/>
</dbReference>
<evidence type="ECO:0000256" key="2">
    <source>
        <dbReference type="ARBA" id="ARBA00022737"/>
    </source>
</evidence>
<dbReference type="InterPro" id="IPR050836">
    <property type="entry name" value="SDS22/Internalin_LRR"/>
</dbReference>
<dbReference type="EMBL" id="JAWJBA010000002">
    <property type="protein sequence ID" value="MDV2684334.1"/>
    <property type="molecule type" value="Genomic_DNA"/>
</dbReference>
<keyword evidence="2" id="KW-0677">Repeat</keyword>